<feature type="disulfide bond" evidence="12">
    <location>
        <begin position="1536"/>
        <end position="1545"/>
    </location>
</feature>
<dbReference type="EMBL" id="RWIC01000030">
    <property type="protein sequence ID" value="TKC52389.1"/>
    <property type="molecule type" value="Genomic_DNA"/>
</dbReference>
<dbReference type="SUPFAM" id="SSF56436">
    <property type="entry name" value="C-type lectin-like"/>
    <property type="match status" value="2"/>
</dbReference>
<dbReference type="PROSITE" id="PS50026">
    <property type="entry name" value="EGF_3"/>
    <property type="match status" value="11"/>
</dbReference>
<dbReference type="FunFam" id="2.10.25.10:FF:000040">
    <property type="entry name" value="Stabilin 2"/>
    <property type="match status" value="5"/>
</dbReference>
<proteinExistence type="predicted"/>
<dbReference type="InterPro" id="IPR000742">
    <property type="entry name" value="EGF"/>
</dbReference>
<keyword evidence="4 15" id="KW-0812">Transmembrane</keyword>
<evidence type="ECO:0000259" key="17">
    <source>
        <dbReference type="PROSITE" id="PS50213"/>
    </source>
</evidence>
<dbReference type="SUPFAM" id="SSF57196">
    <property type="entry name" value="EGF/Laminin"/>
    <property type="match status" value="2"/>
</dbReference>
<dbReference type="InterPro" id="IPR000538">
    <property type="entry name" value="Link_dom"/>
</dbReference>
<evidence type="ECO:0008006" key="21">
    <source>
        <dbReference type="Google" id="ProtNLM"/>
    </source>
</evidence>
<dbReference type="PROSITE" id="PS50213">
    <property type="entry name" value="FAS1"/>
    <property type="match status" value="7"/>
</dbReference>
<evidence type="ECO:0000256" key="13">
    <source>
        <dbReference type="PROSITE-ProRule" id="PRU00323"/>
    </source>
</evidence>
<keyword evidence="10" id="KW-0325">Glycoprotein</keyword>
<evidence type="ECO:0000256" key="14">
    <source>
        <dbReference type="SAM" id="MobiDB-lite"/>
    </source>
</evidence>
<evidence type="ECO:0000256" key="1">
    <source>
        <dbReference type="ARBA" id="ARBA00004479"/>
    </source>
</evidence>
<feature type="region of interest" description="Disordered" evidence="14">
    <location>
        <begin position="2103"/>
        <end position="2122"/>
    </location>
</feature>
<organism evidence="19 20">
    <name type="scientific">Monodon monoceros</name>
    <name type="common">Narwhal</name>
    <name type="synonym">Ceratodon monodon</name>
    <dbReference type="NCBI Taxonomy" id="40151"/>
    <lineage>
        <taxon>Eukaryota</taxon>
        <taxon>Metazoa</taxon>
        <taxon>Chordata</taxon>
        <taxon>Craniata</taxon>
        <taxon>Vertebrata</taxon>
        <taxon>Euteleostomi</taxon>
        <taxon>Mammalia</taxon>
        <taxon>Eutheria</taxon>
        <taxon>Laurasiatheria</taxon>
        <taxon>Artiodactyla</taxon>
        <taxon>Whippomorpha</taxon>
        <taxon>Cetacea</taxon>
        <taxon>Odontoceti</taxon>
        <taxon>Monodontidae</taxon>
        <taxon>Monodon</taxon>
    </lineage>
</organism>
<feature type="domain" description="EGF-like" evidence="16">
    <location>
        <begin position="1627"/>
        <end position="1669"/>
    </location>
</feature>
<dbReference type="FunFam" id="2.10.25.10:FF:000410">
    <property type="entry name" value="Stabilin 2"/>
    <property type="match status" value="1"/>
</dbReference>
<feature type="domain" description="FAS1" evidence="17">
    <location>
        <begin position="1169"/>
        <end position="1297"/>
    </location>
</feature>
<feature type="domain" description="EGF-like" evidence="16">
    <location>
        <begin position="1128"/>
        <end position="1167"/>
    </location>
</feature>
<dbReference type="FunFam" id="2.30.180.10:FF:000018">
    <property type="entry name" value="Stabilin 2"/>
    <property type="match status" value="1"/>
</dbReference>
<dbReference type="PANTHER" id="PTHR24038">
    <property type="entry name" value="STABILIN"/>
    <property type="match status" value="1"/>
</dbReference>
<gene>
    <name evidence="19" type="ORF">EI555_017472</name>
</gene>
<evidence type="ECO:0000256" key="6">
    <source>
        <dbReference type="ARBA" id="ARBA00022989"/>
    </source>
</evidence>
<dbReference type="FunFam" id="2.10.25.10:FF:000278">
    <property type="entry name" value="Stabilin 2"/>
    <property type="match status" value="1"/>
</dbReference>
<keyword evidence="5" id="KW-0677">Repeat</keyword>
<dbReference type="Gene3D" id="3.10.100.10">
    <property type="entry name" value="Mannose-Binding Protein A, subunit A"/>
    <property type="match status" value="2"/>
</dbReference>
<dbReference type="FunFam" id="2.10.25.10:FF:000497">
    <property type="entry name" value="Stabilin 2"/>
    <property type="match status" value="1"/>
</dbReference>
<keyword evidence="6 15" id="KW-1133">Transmembrane helix</keyword>
<feature type="domain" description="FAS1" evidence="17">
    <location>
        <begin position="1313"/>
        <end position="1454"/>
    </location>
</feature>
<keyword evidence="2 12" id="KW-0245">EGF-like domain</keyword>
<dbReference type="Proteomes" id="UP000308365">
    <property type="component" value="Unassembled WGS sequence"/>
</dbReference>
<dbReference type="FunFam" id="2.10.25.10:FF:000708">
    <property type="entry name" value="Stabilin 2"/>
    <property type="match status" value="1"/>
</dbReference>
<sequence>MERLRELNTEPRGEWQGRLTSFISLLDKAYAWPLSNLGPFTVLLPTDKGFKGFNVKELLLNNEAAQYFVKLHIIAGQMSTEQMNNTDTFYTLTGKSGEVFSDDKDSHLKLKLYGGKKKVKIIQGNIIASNGLLHILDRAMDKVAPTFESNIEETSVGHVLDEDGIGGPYTVFVPSDEALNNMKDGTLDYLLSSEGSRKLLELVRYHVVPFTQLEVAALISTPHIRSMANQIIRFNTTNNGQILANDVAMEEMEVVAKNGRIYTLTGVLIPPSIVPILPHRCDETKREMKLTLFTRKCVYTGRIRSLKNGCARYCNATVKIPKCCNGFYGPDCNQCPGGFSNPCSGNGQCADGLDGNGTCVCQDGFQGSQCQFCSDPNKYGPRCDKRCLCSFGTCDNRIDSDGACLPGTCRDGSAGRFCHKQTSACGPYMQFCHIHATCEYSNGTASCVCKAGYEGDGSLCSETDPCSGLTRGGCSRNAECIRTGRGTHTCICRQGWTGDGRDCSEINTCLLPSAGSCHHNATCLYIGPGQNECECKKGFRGDGIDCEPVTSCLEQTGKCHPLATCQFTSSGVWSCVCQEGYEGDGLLCYGNAAVNASLQPMLSAASNLTILVPSQQAIEDMDQDEKAFWLTKSNIPTLIKYHTLLGTYGVADLQALSPSDMLATSLQGSFLRLAKADGNITIEGACVIDGDNAATNGVIHIINKVLVPQRVPRPLHDPLLGLPGNRSPSRAPQHNLASSIEAADTYTVFAPNNDAIESYIREKKVTTLEEDVLKYHVVLEEKLLKNDLHNGMHQETMLGFSYLLGFFLRNDQLYVNEAPINYTNVATDKGVIHGLGKVLEIQKNRCDINDTTILRGKCGKCPQQPICPFGTKPLGAETKRCLYTIYFMGKRSLFIGCQPKCVKTVIDVHTMAGQNQRMETRECCAGYFGPQCQPCPGKAENVCFGNGICLDGVNGTGMCVCGEGFSGTACETCTEGKYGIHCDQACTCVHGRCSQGPAGDGSCDCDVGWRGVKCDDAAFSIRMAPPHANARQGSKGTGRSAQATINACEISSGGCSGRAVCKRTTPGSRVCVCKAGYTGDGIVCIEINPCLENHGGCHQHAECTQTGPNQAACNCLSKYTGDGKVCTLINVCLTKNGGCSEFALCNHTGEDERTCTCKPNYIGDGFTCRGNIHQELPKNPQTSQYYFQLLEHSVRDLVGPGPFTVLAPLSAAFDEEPQIKDWDKQGLMPQVLRYHVIACHQLLLENLKLTPNATSLQGESIVISVSQDTVLINNKAKIISSDIISTNGIIHIIDKLLSPQNLLVTPKDASGRILQNLTTVAINHGYIKFSNLIQDSGLLNVITDPIHTPVTLFWPSDQALQALPPEQQDFLFNQDNKDKLKEYLKFHVIRDSKVLAVDLPRSATWKTLQGSELSVKCGAGSDIGELFLNGQMCRIVQRELLFDLGVAYGIDCLLIDPTLGGRCDTFTTFDVSGEKRKCLYDLPFRRNLEGCKQQCTLVIQLPKCCKGYFWPDCQACGCSDHGQCNDGIMGSGQCVCETGWTGRFCDTQTVLPLVCMPPCSAHATCKENNTCECNLNYEGDGITCTVVDFCKQNNGGCAKVARCSQKGTKVSCSCQKGYQGDGHSCTEIDPCADGLNGGCHEHATCQMTGPGKHKCECKRHYVGDGLNCELEQLPIDRCLQDNGQCHADADCADLHFQDTTAGVFHLRSPLGQYKLTFDKAREACTKEAATMATYNQLSYAQKVGPSWRALCRQGLQGRRCSFLLTQGRRRLLPSWSEDRGSLCLEGLRREYMGSASALSHSQGGNGALAKYHLCSAGWLDSGRVAYPTSYSSQNCGSGIIGIVDYGKRNNKSEMWDVFCYRMKDVNCTCKAGYVGDGFSCSGNLLQVLMSFPSLTNFLTEVLAYSNSSARGRAFLKHLTDLSIRSTLFVPQNSGLGENETLSGRDIEHHLANVSIFFYNDLVNGTVLHTRLGSQLLITSSQDQRQLETRFVDGRAILQWDIFASNGIIHVISRPLKAPPTPVVSIQGSCHAGLGTGMFFAIILVIGAIALAAYSYFRLNRRTIGFQHFERAHRQLGAWHTLPVSWVGGPLPLREQQWQLQGPLPGQDRIRRRGSGLEANSAGAQEATHLGGFTRQAPTRIDLSFKADSEGGDRQSEEDIDVAALGKQQPENISNPMYENTASATPEPSYDPFMVSVCFYLGTGSAGVQGNDVFQHISVESSAPRNLTTRTPLISRTLKTSSWTALTPWGHCEGRTCPSQTSPATAWAPDAASERPSTPQLPVGKVRSFNISEYETLKPYLISLVELGDYSVSVGLCKAGCPPHPQKAQSGLAITVTTGHPPAHPPPISKLSLEVALAMLRSHFPGNLTADKQVAHCHLLVLKEGTVCERQKSQGIKASFYKVCSAGWKFNQKLFSLCPPLLGKRVNLPITWGTMVLPQQGAGHGTRILRTIKAKDLQLPLFFLTKDFQRG</sequence>
<keyword evidence="11" id="KW-0424">Laminin EGF-like domain</keyword>
<evidence type="ECO:0000256" key="4">
    <source>
        <dbReference type="ARBA" id="ARBA00022692"/>
    </source>
</evidence>
<dbReference type="SMART" id="SM00445">
    <property type="entry name" value="LINK"/>
    <property type="match status" value="1"/>
</dbReference>
<dbReference type="GO" id="GO:0005540">
    <property type="term" value="F:hyaluronic acid binding"/>
    <property type="evidence" value="ECO:0007669"/>
    <property type="project" value="InterPro"/>
</dbReference>
<dbReference type="PROSITE" id="PS01186">
    <property type="entry name" value="EGF_2"/>
    <property type="match status" value="8"/>
</dbReference>
<dbReference type="Pfam" id="PF00193">
    <property type="entry name" value="Xlink"/>
    <property type="match status" value="2"/>
</dbReference>
<dbReference type="SMART" id="SM00554">
    <property type="entry name" value="FAS1"/>
    <property type="match status" value="7"/>
</dbReference>
<feature type="domain" description="FAS1" evidence="17">
    <location>
        <begin position="573"/>
        <end position="706"/>
    </location>
</feature>
<dbReference type="FunFam" id="2.30.180.10:FF:000005">
    <property type="entry name" value="Stabilin 2"/>
    <property type="match status" value="2"/>
</dbReference>
<evidence type="ECO:0000313" key="20">
    <source>
        <dbReference type="Proteomes" id="UP000308365"/>
    </source>
</evidence>
<dbReference type="FunFam" id="2.30.180.10:FF:000021">
    <property type="entry name" value="Stabilin 2"/>
    <property type="match status" value="1"/>
</dbReference>
<keyword evidence="9" id="KW-0675">Receptor</keyword>
<keyword evidence="8 12" id="KW-1015">Disulfide bond</keyword>
<dbReference type="PROSITE" id="PS00022">
    <property type="entry name" value="EGF_1"/>
    <property type="match status" value="4"/>
</dbReference>
<dbReference type="Gene3D" id="2.30.180.10">
    <property type="entry name" value="FAS1 domain"/>
    <property type="match status" value="7"/>
</dbReference>
<evidence type="ECO:0000256" key="8">
    <source>
        <dbReference type="ARBA" id="ARBA00023157"/>
    </source>
</evidence>
<dbReference type="PANTHER" id="PTHR24038:SF0">
    <property type="entry name" value="STABILIN-2"/>
    <property type="match status" value="1"/>
</dbReference>
<dbReference type="Pfam" id="PF24887">
    <property type="entry name" value="EGF_STAB1-2"/>
    <property type="match status" value="1"/>
</dbReference>
<dbReference type="FunFam" id="2.30.180.10:FF:000017">
    <property type="entry name" value="Stabilin 2"/>
    <property type="match status" value="1"/>
</dbReference>
<accession>A0A4U1FQ73</accession>
<evidence type="ECO:0000256" key="11">
    <source>
        <dbReference type="ARBA" id="ARBA00023292"/>
    </source>
</evidence>
<dbReference type="Gene3D" id="2.10.25.10">
    <property type="entry name" value="Laminin"/>
    <property type="match status" value="10"/>
</dbReference>
<dbReference type="InterPro" id="IPR024731">
    <property type="entry name" value="NELL2-like_EGF"/>
</dbReference>
<dbReference type="InterPro" id="IPR001881">
    <property type="entry name" value="EGF-like_Ca-bd_dom"/>
</dbReference>
<feature type="disulfide bond" evidence="13">
    <location>
        <begin position="1814"/>
        <end position="1835"/>
    </location>
</feature>
<dbReference type="SUPFAM" id="SSF82153">
    <property type="entry name" value="FAS1 domain"/>
    <property type="match status" value="7"/>
</dbReference>
<name>A0A4U1FQ73_MONMO</name>
<evidence type="ECO:0000256" key="10">
    <source>
        <dbReference type="ARBA" id="ARBA00023180"/>
    </source>
</evidence>
<feature type="domain" description="EGF-like" evidence="16">
    <location>
        <begin position="331"/>
        <end position="371"/>
    </location>
</feature>
<feature type="domain" description="EGF-like" evidence="16">
    <location>
        <begin position="548"/>
        <end position="589"/>
    </location>
</feature>
<dbReference type="Pfam" id="PF12947">
    <property type="entry name" value="EGF_3"/>
    <property type="match status" value="9"/>
</dbReference>
<feature type="domain" description="EGF-like" evidence="16">
    <location>
        <begin position="1509"/>
        <end position="1546"/>
    </location>
</feature>
<feature type="domain" description="FAS1" evidence="17">
    <location>
        <begin position="120"/>
        <end position="268"/>
    </location>
</feature>
<reference evidence="20" key="1">
    <citation type="journal article" date="2019" name="IScience">
        <title>Narwhal Genome Reveals Long-Term Low Genetic Diversity despite Current Large Abundance Size.</title>
        <authorList>
            <person name="Westbury M.V."/>
            <person name="Petersen B."/>
            <person name="Garde E."/>
            <person name="Heide-Jorgensen M.P."/>
            <person name="Lorenzen E.D."/>
        </authorList>
    </citation>
    <scope>NUCLEOTIDE SEQUENCE [LARGE SCALE GENOMIC DNA]</scope>
</reference>
<feature type="domain" description="Link" evidence="18">
    <location>
        <begin position="1760"/>
        <end position="1861"/>
    </location>
</feature>
<evidence type="ECO:0000256" key="3">
    <source>
        <dbReference type="ARBA" id="ARBA00022553"/>
    </source>
</evidence>
<feature type="domain" description="EGF-like" evidence="16">
    <location>
        <begin position="462"/>
        <end position="504"/>
    </location>
</feature>
<feature type="region of interest" description="Disordered" evidence="14">
    <location>
        <begin position="2256"/>
        <end position="2279"/>
    </location>
</feature>
<dbReference type="InterPro" id="IPR016186">
    <property type="entry name" value="C-type_lectin-like/link_sf"/>
</dbReference>
<feature type="disulfide bond" evidence="12">
    <location>
        <begin position="361"/>
        <end position="370"/>
    </location>
</feature>
<feature type="transmembrane region" description="Helical" evidence="15">
    <location>
        <begin position="2036"/>
        <end position="2056"/>
    </location>
</feature>
<evidence type="ECO:0000256" key="12">
    <source>
        <dbReference type="PROSITE-ProRule" id="PRU00076"/>
    </source>
</evidence>
<dbReference type="InterPro" id="IPR016187">
    <property type="entry name" value="CTDL_fold"/>
</dbReference>
<feature type="domain" description="EGF-like" evidence="16">
    <location>
        <begin position="933"/>
        <end position="971"/>
    </location>
</feature>
<evidence type="ECO:0000256" key="2">
    <source>
        <dbReference type="ARBA" id="ARBA00022536"/>
    </source>
</evidence>
<feature type="disulfide bond" evidence="12">
    <location>
        <begin position="961"/>
        <end position="970"/>
    </location>
</feature>
<dbReference type="SMART" id="SM00181">
    <property type="entry name" value="EGF"/>
    <property type="match status" value="15"/>
</dbReference>
<feature type="domain" description="FAS1" evidence="17">
    <location>
        <begin position="699"/>
        <end position="839"/>
    </location>
</feature>
<keyword evidence="3" id="KW-0597">Phosphoprotein</keyword>
<evidence type="ECO:0000313" key="19">
    <source>
        <dbReference type="EMBL" id="TKC52389.1"/>
    </source>
</evidence>
<feature type="domain" description="FAS1" evidence="17">
    <location>
        <begin position="1881"/>
        <end position="2015"/>
    </location>
</feature>
<dbReference type="GO" id="GO:0007155">
    <property type="term" value="P:cell adhesion"/>
    <property type="evidence" value="ECO:0007669"/>
    <property type="project" value="InterPro"/>
</dbReference>
<dbReference type="Gene3D" id="2.170.300.10">
    <property type="entry name" value="Tie2 ligand-binding domain superfamily"/>
    <property type="match status" value="1"/>
</dbReference>
<feature type="domain" description="FAS1" evidence="17">
    <location>
        <begin position="1"/>
        <end position="126"/>
    </location>
</feature>
<dbReference type="GO" id="GO:0016020">
    <property type="term" value="C:membrane"/>
    <property type="evidence" value="ECO:0007669"/>
    <property type="project" value="UniProtKB-SubCell"/>
</dbReference>
<evidence type="ECO:0000256" key="5">
    <source>
        <dbReference type="ARBA" id="ARBA00022737"/>
    </source>
</evidence>
<comment type="caution">
    <text evidence="19">The sequence shown here is derived from an EMBL/GenBank/DDBJ whole genome shotgun (WGS) entry which is preliminary data.</text>
</comment>
<dbReference type="FunFam" id="2.30.180.10:FF:000016">
    <property type="entry name" value="Stabilin 2"/>
    <property type="match status" value="1"/>
</dbReference>
<dbReference type="InterPro" id="IPR056806">
    <property type="entry name" value="EGF_STAB1-2"/>
</dbReference>
<evidence type="ECO:0000256" key="9">
    <source>
        <dbReference type="ARBA" id="ARBA00023170"/>
    </source>
</evidence>
<dbReference type="SMART" id="SM00179">
    <property type="entry name" value="EGF_CA"/>
    <property type="match status" value="6"/>
</dbReference>
<evidence type="ECO:0000256" key="7">
    <source>
        <dbReference type="ARBA" id="ARBA00023136"/>
    </source>
</evidence>
<dbReference type="GO" id="GO:0030169">
    <property type="term" value="F:low-density lipoprotein particle binding"/>
    <property type="evidence" value="ECO:0007669"/>
    <property type="project" value="TreeGrafter"/>
</dbReference>
<evidence type="ECO:0000259" key="18">
    <source>
        <dbReference type="PROSITE" id="PS50963"/>
    </source>
</evidence>
<comment type="caution">
    <text evidence="12">Lacks conserved residue(s) required for the propagation of feature annotation.</text>
</comment>
<keyword evidence="7 15" id="KW-0472">Membrane</keyword>
<feature type="domain" description="EGF-like" evidence="16">
    <location>
        <begin position="1044"/>
        <end position="1085"/>
    </location>
</feature>
<evidence type="ECO:0000259" key="16">
    <source>
        <dbReference type="PROSITE" id="PS50026"/>
    </source>
</evidence>
<feature type="domain" description="EGF-like" evidence="16">
    <location>
        <begin position="505"/>
        <end position="547"/>
    </location>
</feature>
<dbReference type="InterPro" id="IPR036378">
    <property type="entry name" value="FAS1_dom_sf"/>
</dbReference>
<comment type="subcellular location">
    <subcellularLocation>
        <location evidence="1">Membrane</location>
        <topology evidence="1">Single-pass type I membrane protein</topology>
    </subcellularLocation>
</comment>
<feature type="domain" description="EGF-like" evidence="16">
    <location>
        <begin position="1086"/>
        <end position="1127"/>
    </location>
</feature>
<evidence type="ECO:0000256" key="15">
    <source>
        <dbReference type="SAM" id="Phobius"/>
    </source>
</evidence>
<feature type="domain" description="EGF-like" evidence="16">
    <location>
        <begin position="421"/>
        <end position="461"/>
    </location>
</feature>
<dbReference type="Pfam" id="PF02469">
    <property type="entry name" value="Fasciclin"/>
    <property type="match status" value="6"/>
</dbReference>
<dbReference type="PROSITE" id="PS50963">
    <property type="entry name" value="LINK_2"/>
    <property type="match status" value="1"/>
</dbReference>
<dbReference type="GO" id="GO:0005041">
    <property type="term" value="F:low-density lipoprotein particle receptor activity"/>
    <property type="evidence" value="ECO:0007669"/>
    <property type="project" value="TreeGrafter"/>
</dbReference>
<dbReference type="FunFam" id="2.30.180.10:FF:000020">
    <property type="entry name" value="Stabilin 2"/>
    <property type="match status" value="1"/>
</dbReference>
<protein>
    <recommendedName>
        <fullName evidence="21">Stabilin-2</fullName>
    </recommendedName>
</protein>
<dbReference type="GO" id="GO:0005509">
    <property type="term" value="F:calcium ion binding"/>
    <property type="evidence" value="ECO:0007669"/>
    <property type="project" value="InterPro"/>
</dbReference>
<dbReference type="GO" id="GO:0006898">
    <property type="term" value="P:receptor-mediated endocytosis"/>
    <property type="evidence" value="ECO:0007669"/>
    <property type="project" value="UniProtKB-ARBA"/>
</dbReference>
<dbReference type="InterPro" id="IPR000782">
    <property type="entry name" value="FAS1_domain"/>
</dbReference>